<comment type="caution">
    <text evidence="5">The sequence shown here is derived from an EMBL/GenBank/DDBJ whole genome shotgun (WGS) entry which is preliminary data.</text>
</comment>
<dbReference type="GO" id="GO:0043565">
    <property type="term" value="F:sequence-specific DNA binding"/>
    <property type="evidence" value="ECO:0007669"/>
    <property type="project" value="InterPro"/>
</dbReference>
<evidence type="ECO:0000256" key="1">
    <source>
        <dbReference type="ARBA" id="ARBA00023015"/>
    </source>
</evidence>
<dbReference type="InterPro" id="IPR036388">
    <property type="entry name" value="WH-like_DNA-bd_sf"/>
</dbReference>
<evidence type="ECO:0000256" key="3">
    <source>
        <dbReference type="ARBA" id="ARBA00023163"/>
    </source>
</evidence>
<dbReference type="SUPFAM" id="SSF54909">
    <property type="entry name" value="Dimeric alpha+beta barrel"/>
    <property type="match status" value="1"/>
</dbReference>
<dbReference type="Pfam" id="PF13404">
    <property type="entry name" value="HTH_AsnC-type"/>
    <property type="match status" value="1"/>
</dbReference>
<reference evidence="5 6" key="1">
    <citation type="submission" date="2018-06" db="EMBL/GenBank/DDBJ databases">
        <title>Genomic Encyclopedia of Type Strains, Phase III (KMG-III): the genomes of soil and plant-associated and newly described type strains.</title>
        <authorList>
            <person name="Whitman W."/>
        </authorList>
    </citation>
    <scope>NUCLEOTIDE SEQUENCE [LARGE SCALE GENOMIC DNA]</scope>
    <source>
        <strain evidence="5 6">LMG 23644</strain>
    </source>
</reference>
<dbReference type="InterPro" id="IPR019887">
    <property type="entry name" value="Tscrpt_reg_AsnC/Lrp_C"/>
</dbReference>
<feature type="domain" description="HTH asnC-type" evidence="4">
    <location>
        <begin position="29"/>
        <end position="90"/>
    </location>
</feature>
<sequence>MTDTTRPPSSRTGKALKAPGAQPAVAAALDDTDRKLLALLAQDATRTYAELGKLLFLSAPAVHERARRLKKEGVIKATVAALDAARLNRPLLAFVHVDTTSWAVTRQLLALKELSDVEEIHTVTGESAMLLKVRTRDTQTLEQLLARIHAIEGFTGTRSYIALTTYLERGPSPAL</sequence>
<dbReference type="InterPro" id="IPR036390">
    <property type="entry name" value="WH_DNA-bd_sf"/>
</dbReference>
<gene>
    <name evidence="5" type="ORF">BX591_101671</name>
</gene>
<dbReference type="Pfam" id="PF01037">
    <property type="entry name" value="AsnC_trans_reg"/>
    <property type="match status" value="1"/>
</dbReference>
<dbReference type="GO" id="GO:0043200">
    <property type="term" value="P:response to amino acid"/>
    <property type="evidence" value="ECO:0007669"/>
    <property type="project" value="TreeGrafter"/>
</dbReference>
<dbReference type="SMART" id="SM00344">
    <property type="entry name" value="HTH_ASNC"/>
    <property type="match status" value="1"/>
</dbReference>
<accession>A0A329CZ92</accession>
<name>A0A329CZ92_9BURK</name>
<dbReference type="AlphaFoldDB" id="A0A329CZ92"/>
<proteinExistence type="predicted"/>
<dbReference type="PANTHER" id="PTHR30154">
    <property type="entry name" value="LEUCINE-RESPONSIVE REGULATORY PROTEIN"/>
    <property type="match status" value="1"/>
</dbReference>
<dbReference type="Proteomes" id="UP000248918">
    <property type="component" value="Unassembled WGS sequence"/>
</dbReference>
<dbReference type="GO" id="GO:0005829">
    <property type="term" value="C:cytosol"/>
    <property type="evidence" value="ECO:0007669"/>
    <property type="project" value="TreeGrafter"/>
</dbReference>
<dbReference type="Gene3D" id="1.10.10.10">
    <property type="entry name" value="Winged helix-like DNA-binding domain superfamily/Winged helix DNA-binding domain"/>
    <property type="match status" value="1"/>
</dbReference>
<protein>
    <submittedName>
        <fullName evidence="5">AsnC family transcriptional regulator</fullName>
    </submittedName>
</protein>
<dbReference type="RefSeq" id="WP_111929275.1">
    <property type="nucleotide sequence ID" value="NZ_CADFFP010000003.1"/>
</dbReference>
<dbReference type="InterPro" id="IPR011008">
    <property type="entry name" value="Dimeric_a/b-barrel"/>
</dbReference>
<evidence type="ECO:0000259" key="4">
    <source>
        <dbReference type="PROSITE" id="PS50956"/>
    </source>
</evidence>
<keyword evidence="2" id="KW-0238">DNA-binding</keyword>
<dbReference type="InterPro" id="IPR000485">
    <property type="entry name" value="AsnC-type_HTH_dom"/>
</dbReference>
<evidence type="ECO:0000313" key="5">
    <source>
        <dbReference type="EMBL" id="RAS39332.1"/>
    </source>
</evidence>
<dbReference type="InterPro" id="IPR019888">
    <property type="entry name" value="Tscrpt_reg_AsnC-like"/>
</dbReference>
<keyword evidence="3" id="KW-0804">Transcription</keyword>
<evidence type="ECO:0000313" key="6">
    <source>
        <dbReference type="Proteomes" id="UP000248918"/>
    </source>
</evidence>
<dbReference type="PROSITE" id="PS50956">
    <property type="entry name" value="HTH_ASNC_2"/>
    <property type="match status" value="1"/>
</dbReference>
<dbReference type="PRINTS" id="PR00033">
    <property type="entry name" value="HTHASNC"/>
</dbReference>
<evidence type="ECO:0000256" key="2">
    <source>
        <dbReference type="ARBA" id="ARBA00023125"/>
    </source>
</evidence>
<dbReference type="EMBL" id="QLTK01000001">
    <property type="protein sequence ID" value="RAS39332.1"/>
    <property type="molecule type" value="Genomic_DNA"/>
</dbReference>
<keyword evidence="1" id="KW-0805">Transcription regulation</keyword>
<dbReference type="OrthoDB" id="9809462at2"/>
<dbReference type="PANTHER" id="PTHR30154:SF53">
    <property type="entry name" value="HTH-TYPE TRANSCRIPTIONAL REGULATOR LRPC"/>
    <property type="match status" value="1"/>
</dbReference>
<dbReference type="SUPFAM" id="SSF46785">
    <property type="entry name" value="Winged helix' DNA-binding domain"/>
    <property type="match status" value="1"/>
</dbReference>
<dbReference type="STRING" id="1169143.GCA_000383275_01667"/>
<dbReference type="Gene3D" id="3.30.70.920">
    <property type="match status" value="1"/>
</dbReference>
<organism evidence="5 6">
    <name type="scientific">Paraburkholderia bryophila</name>
    <dbReference type="NCBI Taxonomy" id="420952"/>
    <lineage>
        <taxon>Bacteria</taxon>
        <taxon>Pseudomonadati</taxon>
        <taxon>Pseudomonadota</taxon>
        <taxon>Betaproteobacteria</taxon>
        <taxon>Burkholderiales</taxon>
        <taxon>Burkholderiaceae</taxon>
        <taxon>Paraburkholderia</taxon>
    </lineage>
</organism>